<feature type="compositionally biased region" description="Basic residues" evidence="1">
    <location>
        <begin position="534"/>
        <end position="547"/>
    </location>
</feature>
<dbReference type="Proteomes" id="UP000266723">
    <property type="component" value="Unassembled WGS sequence"/>
</dbReference>
<accession>A0ABQ7F3A1</accession>
<feature type="region of interest" description="Disordered" evidence="1">
    <location>
        <begin position="375"/>
        <end position="409"/>
    </location>
</feature>
<evidence type="ECO:0000313" key="2">
    <source>
        <dbReference type="EMBL" id="KAF3609813.1"/>
    </source>
</evidence>
<gene>
    <name evidence="2" type="ORF">DY000_02049081</name>
</gene>
<name>A0ABQ7F3A1_BRACR</name>
<comment type="caution">
    <text evidence="2">The sequence shown here is derived from an EMBL/GenBank/DDBJ whole genome shotgun (WGS) entry which is preliminary data.</text>
</comment>
<dbReference type="Gene3D" id="2.40.50.140">
    <property type="entry name" value="Nucleic acid-binding proteins"/>
    <property type="match status" value="1"/>
</dbReference>
<keyword evidence="3" id="KW-1185">Reference proteome</keyword>
<dbReference type="InterPro" id="IPR012340">
    <property type="entry name" value="NA-bd_OB-fold"/>
</dbReference>
<feature type="region of interest" description="Disordered" evidence="1">
    <location>
        <begin position="160"/>
        <end position="185"/>
    </location>
</feature>
<protein>
    <submittedName>
        <fullName evidence="2">Uncharacterized protein</fullName>
    </submittedName>
</protein>
<feature type="region of interest" description="Disordered" evidence="1">
    <location>
        <begin position="486"/>
        <end position="586"/>
    </location>
</feature>
<dbReference type="EMBL" id="QGKV02000297">
    <property type="protein sequence ID" value="KAF3609813.1"/>
    <property type="molecule type" value="Genomic_DNA"/>
</dbReference>
<dbReference type="PANTHER" id="PTHR31033:SF35">
    <property type="entry name" value="(RAPE) HYPOTHETICAL PROTEIN"/>
    <property type="match status" value="1"/>
</dbReference>
<evidence type="ECO:0000313" key="3">
    <source>
        <dbReference type="Proteomes" id="UP000266723"/>
    </source>
</evidence>
<sequence length="586" mass="63830">MKNLCTLNSFHQCTINVNLFNAPRLSVSPSLNNLQEQKMESVSDLAGDFVGHFDVLGISIGVLSILETSTTLPVSPSPPRVLQFLPEGSKGPIFEDGHAFDSAYNIFHGKDSLLPLSGRSIFRDDLRDQTSLQVNPTAGKVATISLSAFGPGGPFSFGPFSDKFKKQQHKKPNKQHSGDSSKHEAVGDEWLKTGHCPIAKSYNAASKVMPLVAKALQPPHGMRFRCPAPMPLPEKMLAIALMGMAPNIPLGFWREHTIKFSPSWSLGRAVLAVGAAFQYLKHLRADIIPKLNGFFTTYFPSEATRAIGQEADFLCKARIVSVLQQNDWSPVSCTGCNRKLENYVTSLRCNRCVSPNVTGVIMSHAKLFVDDGKDSATLEGRRPHRTSTESASNTGGPSGKAKEVDDPNLPSLAEIEKSRKRPAADIIPKLNGFFTTYFPSEATRAISQKADFLCKARIVSVLQQNDWSPVSCTGCSRKSHAKLVVDDGKDTATLQGRRPHRTSTESASETGGPFGKAKEVDDPNLPSLAEIEKSRKRPALQGRRPHRTSTESASETGGPFGKAKEVDDPNLPSLAEIEKSRKRPAF</sequence>
<organism evidence="2 3">
    <name type="scientific">Brassica cretica</name>
    <name type="common">Mustard</name>
    <dbReference type="NCBI Taxonomy" id="69181"/>
    <lineage>
        <taxon>Eukaryota</taxon>
        <taxon>Viridiplantae</taxon>
        <taxon>Streptophyta</taxon>
        <taxon>Embryophyta</taxon>
        <taxon>Tracheophyta</taxon>
        <taxon>Spermatophyta</taxon>
        <taxon>Magnoliopsida</taxon>
        <taxon>eudicotyledons</taxon>
        <taxon>Gunneridae</taxon>
        <taxon>Pentapetalae</taxon>
        <taxon>rosids</taxon>
        <taxon>malvids</taxon>
        <taxon>Brassicales</taxon>
        <taxon>Brassicaceae</taxon>
        <taxon>Brassiceae</taxon>
        <taxon>Brassica</taxon>
    </lineage>
</organism>
<proteinExistence type="predicted"/>
<feature type="compositionally biased region" description="Basic and acidic residues" evidence="1">
    <location>
        <begin position="176"/>
        <end position="185"/>
    </location>
</feature>
<dbReference type="PANTHER" id="PTHR31033">
    <property type="entry name" value="PROTEIN, PUTATIVE-RELATED"/>
    <property type="match status" value="1"/>
</dbReference>
<reference evidence="2 3" key="1">
    <citation type="journal article" date="2020" name="BMC Genomics">
        <title>Intraspecific diversification of the crop wild relative Brassica cretica Lam. using demographic model selection.</title>
        <authorList>
            <person name="Kioukis A."/>
            <person name="Michalopoulou V.A."/>
            <person name="Briers L."/>
            <person name="Pirintsos S."/>
            <person name="Studholme D.J."/>
            <person name="Pavlidis P."/>
            <person name="Sarris P.F."/>
        </authorList>
    </citation>
    <scope>NUCLEOTIDE SEQUENCE [LARGE SCALE GENOMIC DNA]</scope>
    <source>
        <strain evidence="3">cv. PFS-1207/04</strain>
    </source>
</reference>
<evidence type="ECO:0000256" key="1">
    <source>
        <dbReference type="SAM" id="MobiDB-lite"/>
    </source>
</evidence>